<dbReference type="InterPro" id="IPR027417">
    <property type="entry name" value="P-loop_NTPase"/>
</dbReference>
<dbReference type="OrthoDB" id="29596at2759"/>
<dbReference type="Proteomes" id="UP001165085">
    <property type="component" value="Unassembled WGS sequence"/>
</dbReference>
<dbReference type="GO" id="GO:0005524">
    <property type="term" value="F:ATP binding"/>
    <property type="evidence" value="ECO:0007669"/>
    <property type="project" value="UniProtKB-KW"/>
</dbReference>
<dbReference type="InterPro" id="IPR045076">
    <property type="entry name" value="MutS"/>
</dbReference>
<feature type="compositionally biased region" description="Pro residues" evidence="5">
    <location>
        <begin position="115"/>
        <end position="139"/>
    </location>
</feature>
<dbReference type="SUPFAM" id="SSF48334">
    <property type="entry name" value="DNA repair protein MutS, domain III"/>
    <property type="match status" value="1"/>
</dbReference>
<keyword evidence="4" id="KW-0238">DNA-binding</keyword>
<accession>A0A9W7AV84</accession>
<comment type="caution">
    <text evidence="7">The sequence shown here is derived from an EMBL/GenBank/DDBJ whole genome shotgun (WGS) entry which is preliminary data.</text>
</comment>
<evidence type="ECO:0000256" key="3">
    <source>
        <dbReference type="ARBA" id="ARBA00022840"/>
    </source>
</evidence>
<evidence type="ECO:0000313" key="8">
    <source>
        <dbReference type="Proteomes" id="UP001165085"/>
    </source>
</evidence>
<dbReference type="Pfam" id="PF05192">
    <property type="entry name" value="MutS_III"/>
    <property type="match status" value="1"/>
</dbReference>
<proteinExistence type="inferred from homology"/>
<comment type="similarity">
    <text evidence="1">Belongs to the DNA mismatch repair MutS family.</text>
</comment>
<evidence type="ECO:0000259" key="6">
    <source>
        <dbReference type="PROSITE" id="PS00486"/>
    </source>
</evidence>
<dbReference type="PROSITE" id="PS00486">
    <property type="entry name" value="DNA_MISMATCH_REPAIR_2"/>
    <property type="match status" value="1"/>
</dbReference>
<keyword evidence="2" id="KW-0547">Nucleotide-binding</keyword>
<dbReference type="GO" id="GO:0140664">
    <property type="term" value="F:ATP-dependent DNA damage sensor activity"/>
    <property type="evidence" value="ECO:0007669"/>
    <property type="project" value="InterPro"/>
</dbReference>
<dbReference type="GO" id="GO:0030983">
    <property type="term" value="F:mismatched DNA binding"/>
    <property type="evidence" value="ECO:0007669"/>
    <property type="project" value="InterPro"/>
</dbReference>
<organism evidence="7 8">
    <name type="scientific">Triparma strigata</name>
    <dbReference type="NCBI Taxonomy" id="1606541"/>
    <lineage>
        <taxon>Eukaryota</taxon>
        <taxon>Sar</taxon>
        <taxon>Stramenopiles</taxon>
        <taxon>Ochrophyta</taxon>
        <taxon>Bolidophyceae</taxon>
        <taxon>Parmales</taxon>
        <taxon>Triparmaceae</taxon>
        <taxon>Triparma</taxon>
    </lineage>
</organism>
<dbReference type="SUPFAM" id="SSF52540">
    <property type="entry name" value="P-loop containing nucleoside triphosphate hydrolases"/>
    <property type="match status" value="1"/>
</dbReference>
<reference evidence="8" key="1">
    <citation type="journal article" date="2023" name="Commun. Biol.">
        <title>Genome analysis of Parmales, the sister group of diatoms, reveals the evolutionary specialization of diatoms from phago-mixotrophs to photoautotrophs.</title>
        <authorList>
            <person name="Ban H."/>
            <person name="Sato S."/>
            <person name="Yoshikawa S."/>
            <person name="Yamada K."/>
            <person name="Nakamura Y."/>
            <person name="Ichinomiya M."/>
            <person name="Sato N."/>
            <person name="Blanc-Mathieu R."/>
            <person name="Endo H."/>
            <person name="Kuwata A."/>
            <person name="Ogata H."/>
        </authorList>
    </citation>
    <scope>NUCLEOTIDE SEQUENCE [LARGE SCALE GENOMIC DNA]</scope>
    <source>
        <strain evidence="8">NIES 3701</strain>
    </source>
</reference>
<dbReference type="Gene3D" id="3.40.50.300">
    <property type="entry name" value="P-loop containing nucleotide triphosphate hydrolases"/>
    <property type="match status" value="1"/>
</dbReference>
<dbReference type="SMART" id="SM00534">
    <property type="entry name" value="MUTSac"/>
    <property type="match status" value="1"/>
</dbReference>
<dbReference type="PANTHER" id="PTHR11361">
    <property type="entry name" value="DNA MISMATCH REPAIR PROTEIN MUTS FAMILY MEMBER"/>
    <property type="match status" value="1"/>
</dbReference>
<evidence type="ECO:0000256" key="5">
    <source>
        <dbReference type="SAM" id="MobiDB-lite"/>
    </source>
</evidence>
<dbReference type="GO" id="GO:0005634">
    <property type="term" value="C:nucleus"/>
    <property type="evidence" value="ECO:0007669"/>
    <property type="project" value="TreeGrafter"/>
</dbReference>
<dbReference type="InterPro" id="IPR000432">
    <property type="entry name" value="DNA_mismatch_repair_MutS_C"/>
</dbReference>
<protein>
    <recommendedName>
        <fullName evidence="6">DNA mismatch repair proteins mutS family domain-containing protein</fullName>
    </recommendedName>
</protein>
<dbReference type="PANTHER" id="PTHR11361:SF20">
    <property type="entry name" value="MUTS PROTEIN HOMOLOG 5"/>
    <property type="match status" value="1"/>
</dbReference>
<dbReference type="Pfam" id="PF00488">
    <property type="entry name" value="MutS_V"/>
    <property type="match status" value="1"/>
</dbReference>
<feature type="region of interest" description="Disordered" evidence="5">
    <location>
        <begin position="109"/>
        <end position="141"/>
    </location>
</feature>
<dbReference type="EMBL" id="BRXY01000205">
    <property type="protein sequence ID" value="GMH77221.1"/>
    <property type="molecule type" value="Genomic_DNA"/>
</dbReference>
<feature type="domain" description="DNA mismatch repair proteins mutS family" evidence="6">
    <location>
        <begin position="714"/>
        <end position="730"/>
    </location>
</feature>
<dbReference type="SMART" id="SM00533">
    <property type="entry name" value="MUTSd"/>
    <property type="match status" value="1"/>
</dbReference>
<evidence type="ECO:0000256" key="2">
    <source>
        <dbReference type="ARBA" id="ARBA00022741"/>
    </source>
</evidence>
<dbReference type="GO" id="GO:0006298">
    <property type="term" value="P:mismatch repair"/>
    <property type="evidence" value="ECO:0007669"/>
    <property type="project" value="InterPro"/>
</dbReference>
<dbReference type="InterPro" id="IPR036187">
    <property type="entry name" value="DNA_mismatch_repair_MutS_sf"/>
</dbReference>
<sequence>MDHRHHQGRASVGDMDDNGDNDDGLAPNLDAGLRALSVYEEGETISFAYYSEESGVIHLETSASFGHDTDLVIASFRSAVEDPNVVLVSNRIATNGPLLGLLIAVSGGDEAAQAPPNPNPDPPAPNDPENGPPPPPPKPTLQYKVLKSSAYDLRASRLLITEKLRVKELSKQQSVESLAKNAVSFPSPLRGNSAAAGGGGGPDGHSSSYAATSFHSLSTVVDFDAPTQIRALGGLLAYLQSTLFSMDQNQVVSVLGIKPSSASQYMKVTPLTLRALHIFSEERHPLIAKGLGQSKEGFSLYSLLNRCSSKLGSKCLRQWMLRPLTSLREIKLRQAGCTLLMKPDMGAVMMTVAKLFSSISDIPSILMRMQKCLTKPTDFGVLRKGVDAAMSIIAILRGDATTVALGNPEHVSFIEKILGPTDLEGLANVSKRIQDTIDEEFTREINQIAINDGFSVDLDNAKQRFDDLDELLSRVGMSISQRYPEIGELQVIFFPQVGFLVSLINPQNIPSEFVFTFEGEGTHYFKTSEMYTLDDQEGDLDALIKDTEALIATELEEEILDFDLSLRSTFHSLSELDCVMAFANVAAELNFSRPEVVDDGSNSIKVENGRSPLQELVTEHRFIANDVEMTSSAPIAMVTGPNFSGKSCYMTMVGVLVYLAQIGSFVPCDKAKIAIVDQILVRIASVETCAVPQSTFQIDLTQVGQMLRQATKKSLILIDEFGKGSTPASGMSVLAAAIDQLSNLQCRVVCTTHFLELFSLDLLASNRGGVQVYKMGVHVPETEEEDAVPLFKLEKGVASSSDGLLCAKMAGLERPVLLRGAEILSAIQKGKSIKAAKEIHADSYALSHKGLLAKFVSKRPSGGWGVASSEELEELFATMDEENQQ</sequence>
<feature type="region of interest" description="Disordered" evidence="5">
    <location>
        <begin position="1"/>
        <end position="26"/>
    </location>
</feature>
<evidence type="ECO:0000256" key="1">
    <source>
        <dbReference type="ARBA" id="ARBA00006271"/>
    </source>
</evidence>
<dbReference type="Gene3D" id="1.10.1420.10">
    <property type="match status" value="1"/>
</dbReference>
<name>A0A9W7AV84_9STRA</name>
<gene>
    <name evidence="7" type="ORF">TrST_g6544</name>
</gene>
<keyword evidence="3" id="KW-0067">ATP-binding</keyword>
<dbReference type="InterPro" id="IPR007696">
    <property type="entry name" value="DNA_mismatch_repair_MutS_core"/>
</dbReference>
<keyword evidence="8" id="KW-1185">Reference proteome</keyword>
<evidence type="ECO:0000256" key="4">
    <source>
        <dbReference type="ARBA" id="ARBA00023125"/>
    </source>
</evidence>
<feature type="compositionally biased region" description="Acidic residues" evidence="5">
    <location>
        <begin position="14"/>
        <end position="23"/>
    </location>
</feature>
<dbReference type="AlphaFoldDB" id="A0A9W7AV84"/>
<dbReference type="GO" id="GO:0051026">
    <property type="term" value="P:chiasma assembly"/>
    <property type="evidence" value="ECO:0007669"/>
    <property type="project" value="TreeGrafter"/>
</dbReference>
<evidence type="ECO:0000313" key="7">
    <source>
        <dbReference type="EMBL" id="GMH77221.1"/>
    </source>
</evidence>